<evidence type="ECO:0000256" key="1">
    <source>
        <dbReference type="RuleBase" id="RU369079"/>
    </source>
</evidence>
<accession>W8RD07</accession>
<keyword evidence="1" id="KW-0813">Transport</keyword>
<dbReference type="PANTHER" id="PTHR43849">
    <property type="entry name" value="BLL3936 PROTEIN"/>
    <property type="match status" value="1"/>
</dbReference>
<feature type="transmembrane region" description="Helical" evidence="2">
    <location>
        <begin position="29"/>
        <end position="45"/>
    </location>
</feature>
<evidence type="ECO:0000313" key="5">
    <source>
        <dbReference type="Proteomes" id="UP000019522"/>
    </source>
</evidence>
<feature type="transmembrane region" description="Helical" evidence="2">
    <location>
        <begin position="353"/>
        <end position="371"/>
    </location>
</feature>
<comment type="function">
    <text evidence="1">Part of the tripartite ATP-independent periplasmic (TRAP) transport system.</text>
</comment>
<dbReference type="InterPro" id="IPR010656">
    <property type="entry name" value="DctM"/>
</dbReference>
<reference evidence="4 5" key="2">
    <citation type="submission" date="2014-03" db="EMBL/GenBank/DDBJ databases">
        <authorList>
            <person name="Baltrus D."/>
            <person name="Dougherty K."/>
        </authorList>
    </citation>
    <scope>NUCLEOTIDE SEQUENCE</scope>
    <source>
        <strain evidence="4 5">28a24</strain>
    </source>
</reference>
<dbReference type="KEGG" id="pstt:CH92_09475"/>
<feature type="transmembrane region" description="Helical" evidence="2">
    <location>
        <begin position="248"/>
        <end position="273"/>
    </location>
</feature>
<feature type="transmembrane region" description="Helical" evidence="2">
    <location>
        <begin position="90"/>
        <end position="110"/>
    </location>
</feature>
<dbReference type="Proteomes" id="UP000019522">
    <property type="component" value="Chromosome"/>
</dbReference>
<feature type="transmembrane region" description="Helical" evidence="2">
    <location>
        <begin position="478"/>
        <end position="501"/>
    </location>
</feature>
<feature type="transmembrane region" description="Helical" evidence="2">
    <location>
        <begin position="392"/>
        <end position="415"/>
    </location>
</feature>
<keyword evidence="2" id="KW-1133">Transmembrane helix</keyword>
<feature type="transmembrane region" description="Helical" evidence="2">
    <location>
        <begin position="117"/>
        <end position="136"/>
    </location>
</feature>
<keyword evidence="2" id="KW-0472">Membrane</keyword>
<dbReference type="EMBL" id="CP007441">
    <property type="protein sequence ID" value="AHL77628.1"/>
    <property type="molecule type" value="Genomic_DNA"/>
</dbReference>
<reference evidence="5" key="1">
    <citation type="journal article" date="2014" name="Genome Announc.">
        <title>Complete Genome Sequence of the Highly Transformable Pseudomonas stutzeri Strain 28a24.</title>
        <authorList>
            <person name="Smith B.A."/>
            <person name="Dougherty K.M."/>
            <person name="Baltrus D.A."/>
        </authorList>
    </citation>
    <scope>NUCLEOTIDE SEQUENCE [LARGE SCALE GENOMIC DNA]</scope>
    <source>
        <strain evidence="5">28a24</strain>
    </source>
</reference>
<keyword evidence="1" id="KW-1003">Cell membrane</keyword>
<protein>
    <recommendedName>
        <fullName evidence="3">TRAP C4-dicarboxylate transport system permease DctM subunit domain-containing protein</fullName>
    </recommendedName>
</protein>
<feature type="transmembrane region" description="Helical" evidence="2">
    <location>
        <begin position="513"/>
        <end position="530"/>
    </location>
</feature>
<feature type="transmembrane region" description="Helical" evidence="2">
    <location>
        <begin position="285"/>
        <end position="308"/>
    </location>
</feature>
<evidence type="ECO:0000256" key="2">
    <source>
        <dbReference type="SAM" id="Phobius"/>
    </source>
</evidence>
<sequence length="620" mass="65272">MRSVGLLACALISTFIIYTTAVGKFPAQVQYGMVLLLGLIAVFCLKQGPLARIGRGGLDVLLSLLFIGMSLFSCIYLLSEYNDIAALREGLPNDLDLVCYLLGTIAVLEAARRVEGWVLLSIVGAALAYLLFGNYLPGLLTHRPFDITEVLEIAFSYQGIFGVALGAVVDVVLVFVILGVALRLTGAGDFFNFIALRATRRMRSGPAQASIIGSALFGSVNGSAPANVVATGVLTIPMMQRSGFKASFAGAVEAVASCSGQIMPPIMGVGAFIMAEITGIPYANIMLAALVPAFLYLFALSAAVALEASRLGIKPLEDQGEQAMNSRRLAECITLLTGFGTLIGMLFSGYSPTYCGLVAAATVLVVGNLLPQTRMRLPDFGRFLVDGGRDGLAVLISCAAIGIVIGAVSSTGLGIKLNQMIIALGSHSLLLALIMAAVCSILLGMGLPTAASYLMVVYVAGPAILELGVNLLQTHLFVFYFAVLSAITPPVALAVFAAAAIAKTSSMKIAGNAMRLSIVAFILPFAWIYHPEINLQDLSADNVLPTFAFIAALMIATFGLTAGHIGFFCQRLTIIERALLIAAGAFVLAPGWLPTVTGVSAIVFLLSFRYWRRNNVQAFA</sequence>
<feature type="transmembrane region" description="Helical" evidence="2">
    <location>
        <begin position="579"/>
        <end position="606"/>
    </location>
</feature>
<proteinExistence type="predicted"/>
<dbReference type="PANTHER" id="PTHR43849:SF2">
    <property type="entry name" value="BLL3936 PROTEIN"/>
    <property type="match status" value="1"/>
</dbReference>
<keyword evidence="1" id="KW-0997">Cell inner membrane</keyword>
<dbReference type="InterPro" id="IPR011853">
    <property type="entry name" value="TRAP_DctM-Dct_fused"/>
</dbReference>
<evidence type="ECO:0000313" key="4">
    <source>
        <dbReference type="EMBL" id="AHL77628.1"/>
    </source>
</evidence>
<dbReference type="GO" id="GO:0005886">
    <property type="term" value="C:plasma membrane"/>
    <property type="evidence" value="ECO:0007669"/>
    <property type="project" value="UniProtKB-SubCell"/>
</dbReference>
<feature type="domain" description="TRAP C4-dicarboxylate transport system permease DctM subunit" evidence="3">
    <location>
        <begin position="102"/>
        <end position="529"/>
    </location>
</feature>
<feature type="transmembrane region" description="Helical" evidence="2">
    <location>
        <begin position="542"/>
        <end position="567"/>
    </location>
</feature>
<dbReference type="NCBIfam" id="TIGR02123">
    <property type="entry name" value="TRAP_fused"/>
    <property type="match status" value="1"/>
</dbReference>
<keyword evidence="2" id="KW-0812">Transmembrane</keyword>
<evidence type="ECO:0000259" key="3">
    <source>
        <dbReference type="Pfam" id="PF06808"/>
    </source>
</evidence>
<dbReference type="AlphaFoldDB" id="W8RD07"/>
<dbReference type="GO" id="GO:0022857">
    <property type="term" value="F:transmembrane transporter activity"/>
    <property type="evidence" value="ECO:0007669"/>
    <property type="project" value="UniProtKB-UniRule"/>
</dbReference>
<dbReference type="PATRIC" id="fig|316.77.peg.1897"/>
<feature type="transmembrane region" description="Helical" evidence="2">
    <location>
        <begin position="450"/>
        <end position="472"/>
    </location>
</feature>
<feature type="transmembrane region" description="Helical" evidence="2">
    <location>
        <begin position="156"/>
        <end position="182"/>
    </location>
</feature>
<organism evidence="4 5">
    <name type="scientific">Stutzerimonas stutzeri</name>
    <name type="common">Pseudomonas stutzeri</name>
    <dbReference type="NCBI Taxonomy" id="316"/>
    <lineage>
        <taxon>Bacteria</taxon>
        <taxon>Pseudomonadati</taxon>
        <taxon>Pseudomonadota</taxon>
        <taxon>Gammaproteobacteria</taxon>
        <taxon>Pseudomonadales</taxon>
        <taxon>Pseudomonadaceae</taxon>
        <taxon>Stutzerimonas</taxon>
    </lineage>
</organism>
<gene>
    <name evidence="4" type="ORF">CH92_09475</name>
</gene>
<feature type="transmembrane region" description="Helical" evidence="2">
    <location>
        <begin position="57"/>
        <end position="78"/>
    </location>
</feature>
<dbReference type="Pfam" id="PF06808">
    <property type="entry name" value="DctM"/>
    <property type="match status" value="1"/>
</dbReference>
<name>W8RD07_STUST</name>
<feature type="transmembrane region" description="Helical" evidence="2">
    <location>
        <begin position="421"/>
        <end position="443"/>
    </location>
</feature>
<comment type="subcellular location">
    <subcellularLocation>
        <location evidence="1">Cell inner membrane</location>
        <topology evidence="1">Multi-pass membrane protein</topology>
    </subcellularLocation>
</comment>